<dbReference type="Proteomes" id="UP000308600">
    <property type="component" value="Unassembled WGS sequence"/>
</dbReference>
<organism evidence="1 2">
    <name type="scientific">Pluteus cervinus</name>
    <dbReference type="NCBI Taxonomy" id="181527"/>
    <lineage>
        <taxon>Eukaryota</taxon>
        <taxon>Fungi</taxon>
        <taxon>Dikarya</taxon>
        <taxon>Basidiomycota</taxon>
        <taxon>Agaricomycotina</taxon>
        <taxon>Agaricomycetes</taxon>
        <taxon>Agaricomycetidae</taxon>
        <taxon>Agaricales</taxon>
        <taxon>Pluteineae</taxon>
        <taxon>Pluteaceae</taxon>
        <taxon>Pluteus</taxon>
    </lineage>
</organism>
<accession>A0ACD3B3Y4</accession>
<keyword evidence="2" id="KW-1185">Reference proteome</keyword>
<name>A0ACD3B3Y4_9AGAR</name>
<proteinExistence type="predicted"/>
<sequence>MAVKVISREAKKDESQKAYLIGEQRMLKRFSKEREGSLSGSDEGGAGINWMIWLEASWADTLNYYLLTPAFPVTIEDMLEQGGRFPPAITRFYAIELIIAVDTLHAKGIVHRDIKGANVFISDSGHVVLGDFGFSKDFGQAPTPPEIIYQPYWPYGRDQVMVDSSTPRRHPETLVFATRTPVGSYFESPPEIWEQVWYSFGVDWWALAVTVFRLL</sequence>
<reference evidence="1 2" key="1">
    <citation type="journal article" date="2019" name="Nat. Ecol. Evol.">
        <title>Megaphylogeny resolves global patterns of mushroom evolution.</title>
        <authorList>
            <person name="Varga T."/>
            <person name="Krizsan K."/>
            <person name="Foldi C."/>
            <person name="Dima B."/>
            <person name="Sanchez-Garcia M."/>
            <person name="Sanchez-Ramirez S."/>
            <person name="Szollosi G.J."/>
            <person name="Szarkandi J.G."/>
            <person name="Papp V."/>
            <person name="Albert L."/>
            <person name="Andreopoulos W."/>
            <person name="Angelini C."/>
            <person name="Antonin V."/>
            <person name="Barry K.W."/>
            <person name="Bougher N.L."/>
            <person name="Buchanan P."/>
            <person name="Buyck B."/>
            <person name="Bense V."/>
            <person name="Catcheside P."/>
            <person name="Chovatia M."/>
            <person name="Cooper J."/>
            <person name="Damon W."/>
            <person name="Desjardin D."/>
            <person name="Finy P."/>
            <person name="Geml J."/>
            <person name="Haridas S."/>
            <person name="Hughes K."/>
            <person name="Justo A."/>
            <person name="Karasinski D."/>
            <person name="Kautmanova I."/>
            <person name="Kiss B."/>
            <person name="Kocsube S."/>
            <person name="Kotiranta H."/>
            <person name="LaButti K.M."/>
            <person name="Lechner B.E."/>
            <person name="Liimatainen K."/>
            <person name="Lipzen A."/>
            <person name="Lukacs Z."/>
            <person name="Mihaltcheva S."/>
            <person name="Morgado L.N."/>
            <person name="Niskanen T."/>
            <person name="Noordeloos M.E."/>
            <person name="Ohm R.A."/>
            <person name="Ortiz-Santana B."/>
            <person name="Ovrebo C."/>
            <person name="Racz N."/>
            <person name="Riley R."/>
            <person name="Savchenko A."/>
            <person name="Shiryaev A."/>
            <person name="Soop K."/>
            <person name="Spirin V."/>
            <person name="Szebenyi C."/>
            <person name="Tomsovsky M."/>
            <person name="Tulloss R.E."/>
            <person name="Uehling J."/>
            <person name="Grigoriev I.V."/>
            <person name="Vagvolgyi C."/>
            <person name="Papp T."/>
            <person name="Martin F.M."/>
            <person name="Miettinen O."/>
            <person name="Hibbett D.S."/>
            <person name="Nagy L.G."/>
        </authorList>
    </citation>
    <scope>NUCLEOTIDE SEQUENCE [LARGE SCALE GENOMIC DNA]</scope>
    <source>
        <strain evidence="1 2">NL-1719</strain>
    </source>
</reference>
<feature type="non-terminal residue" evidence="1">
    <location>
        <position position="215"/>
    </location>
</feature>
<protein>
    <submittedName>
        <fullName evidence="1">Kinase-like protein</fullName>
    </submittedName>
</protein>
<gene>
    <name evidence="1" type="ORF">BDN72DRAFT_792533</name>
</gene>
<dbReference type="EMBL" id="ML208286">
    <property type="protein sequence ID" value="TFK72331.1"/>
    <property type="molecule type" value="Genomic_DNA"/>
</dbReference>
<evidence type="ECO:0000313" key="1">
    <source>
        <dbReference type="EMBL" id="TFK72331.1"/>
    </source>
</evidence>
<evidence type="ECO:0000313" key="2">
    <source>
        <dbReference type="Proteomes" id="UP000308600"/>
    </source>
</evidence>